<accession>A0A2N0YZF3</accession>
<dbReference type="Pfam" id="PF00381">
    <property type="entry name" value="PTS-HPr"/>
    <property type="match status" value="1"/>
</dbReference>
<gene>
    <name evidence="2" type="ORF">CWS01_15975</name>
</gene>
<keyword evidence="3" id="KW-1185">Reference proteome</keyword>
<dbReference type="PROSITE" id="PS51350">
    <property type="entry name" value="PTS_HPR_DOM"/>
    <property type="match status" value="1"/>
</dbReference>
<comment type="caution">
    <text evidence="2">The sequence shown here is derived from an EMBL/GenBank/DDBJ whole genome shotgun (WGS) entry which is preliminary data.</text>
</comment>
<dbReference type="InterPro" id="IPR035895">
    <property type="entry name" value="HPr-like_sf"/>
</dbReference>
<dbReference type="Gene3D" id="3.30.1340.10">
    <property type="entry name" value="HPr-like"/>
    <property type="match status" value="1"/>
</dbReference>
<feature type="domain" description="HPr" evidence="1">
    <location>
        <begin position="1"/>
        <end position="103"/>
    </location>
</feature>
<dbReference type="Proteomes" id="UP000233375">
    <property type="component" value="Unassembled WGS sequence"/>
</dbReference>
<dbReference type="InterPro" id="IPR000032">
    <property type="entry name" value="HPr-like"/>
</dbReference>
<sequence length="110" mass="12148">MVVKKLVVKIPRGLQPATHAAIFVQKIYSFNSKVMIIKDGRIVCGGKNVMVSSQLTVKVMGLAIEVGDEITLIVSGIDEHPTFIALEKFLLNKDHSFLPFVVEQTKPIDN</sequence>
<evidence type="ECO:0000259" key="1">
    <source>
        <dbReference type="PROSITE" id="PS51350"/>
    </source>
</evidence>
<dbReference type="EMBL" id="PISE01000037">
    <property type="protein sequence ID" value="PKG22629.1"/>
    <property type="molecule type" value="Genomic_DNA"/>
</dbReference>
<evidence type="ECO:0000313" key="3">
    <source>
        <dbReference type="Proteomes" id="UP000233375"/>
    </source>
</evidence>
<dbReference type="SUPFAM" id="SSF55594">
    <property type="entry name" value="HPr-like"/>
    <property type="match status" value="1"/>
</dbReference>
<protein>
    <submittedName>
        <fullName evidence="2">HPr family phosphocarrier protein</fullName>
    </submittedName>
</protein>
<dbReference type="RefSeq" id="WP_101178179.1">
    <property type="nucleotide sequence ID" value="NZ_PISE01000037.1"/>
</dbReference>
<dbReference type="AlphaFoldDB" id="A0A2N0YZF3"/>
<evidence type="ECO:0000313" key="2">
    <source>
        <dbReference type="EMBL" id="PKG22629.1"/>
    </source>
</evidence>
<reference evidence="2 3" key="1">
    <citation type="journal article" date="2003" name="Int. J. Syst. Evol. Microbiol.">
        <title>Bacillus nealsonii sp. nov., isolated from a spacecraft-assembly facility, whose spores are gamma-radiation resistant.</title>
        <authorList>
            <person name="Venkateswaran K."/>
            <person name="Kempf M."/>
            <person name="Chen F."/>
            <person name="Satomi M."/>
            <person name="Nicholson W."/>
            <person name="Kern R."/>
        </authorList>
    </citation>
    <scope>NUCLEOTIDE SEQUENCE [LARGE SCALE GENOMIC DNA]</scope>
    <source>
        <strain evidence="2 3">FO-92</strain>
    </source>
</reference>
<organism evidence="2 3">
    <name type="scientific">Niallia nealsonii</name>
    <dbReference type="NCBI Taxonomy" id="115979"/>
    <lineage>
        <taxon>Bacteria</taxon>
        <taxon>Bacillati</taxon>
        <taxon>Bacillota</taxon>
        <taxon>Bacilli</taxon>
        <taxon>Bacillales</taxon>
        <taxon>Bacillaceae</taxon>
        <taxon>Niallia</taxon>
    </lineage>
</organism>
<dbReference type="OrthoDB" id="2937456at2"/>
<name>A0A2N0YZF3_9BACI</name>
<proteinExistence type="predicted"/>